<dbReference type="SMART" id="SM00254">
    <property type="entry name" value="ShKT"/>
    <property type="match status" value="1"/>
</dbReference>
<evidence type="ECO:0000313" key="5">
    <source>
        <dbReference type="WBParaSite" id="nRc.2.0.1.t13699-RA"/>
    </source>
</evidence>
<evidence type="ECO:0000256" key="2">
    <source>
        <dbReference type="SAM" id="MobiDB-lite"/>
    </source>
</evidence>
<evidence type="ECO:0000259" key="3">
    <source>
        <dbReference type="PROSITE" id="PS51670"/>
    </source>
</evidence>
<dbReference type="Proteomes" id="UP000887565">
    <property type="component" value="Unplaced"/>
</dbReference>
<feature type="region of interest" description="Disordered" evidence="2">
    <location>
        <begin position="113"/>
        <end position="162"/>
    </location>
</feature>
<feature type="region of interest" description="Disordered" evidence="2">
    <location>
        <begin position="66"/>
        <end position="93"/>
    </location>
</feature>
<dbReference type="PROSITE" id="PS51670">
    <property type="entry name" value="SHKT"/>
    <property type="match status" value="1"/>
</dbReference>
<organism evidence="4 5">
    <name type="scientific">Romanomermis culicivorax</name>
    <name type="common">Nematode worm</name>
    <dbReference type="NCBI Taxonomy" id="13658"/>
    <lineage>
        <taxon>Eukaryota</taxon>
        <taxon>Metazoa</taxon>
        <taxon>Ecdysozoa</taxon>
        <taxon>Nematoda</taxon>
        <taxon>Enoplea</taxon>
        <taxon>Dorylaimia</taxon>
        <taxon>Mermithida</taxon>
        <taxon>Mermithoidea</taxon>
        <taxon>Mermithidae</taxon>
        <taxon>Romanomermis</taxon>
    </lineage>
</organism>
<feature type="domain" description="ShKT" evidence="3">
    <location>
        <begin position="208"/>
        <end position="242"/>
    </location>
</feature>
<proteinExistence type="predicted"/>
<comment type="caution">
    <text evidence="1">Lacks conserved residue(s) required for the propagation of feature annotation.</text>
</comment>
<dbReference type="Pfam" id="PF01549">
    <property type="entry name" value="ShK"/>
    <property type="match status" value="1"/>
</dbReference>
<dbReference type="InterPro" id="IPR003582">
    <property type="entry name" value="ShKT_dom"/>
</dbReference>
<keyword evidence="4" id="KW-1185">Reference proteome</keyword>
<evidence type="ECO:0000256" key="1">
    <source>
        <dbReference type="PROSITE-ProRule" id="PRU01005"/>
    </source>
</evidence>
<reference evidence="5" key="1">
    <citation type="submission" date="2022-11" db="UniProtKB">
        <authorList>
            <consortium name="WormBaseParasite"/>
        </authorList>
    </citation>
    <scope>IDENTIFICATION</scope>
</reference>
<protein>
    <submittedName>
        <fullName evidence="5">ShKT domain-containing protein</fullName>
    </submittedName>
</protein>
<keyword evidence="1" id="KW-1015">Disulfide bond</keyword>
<name>A0A915IIQ7_ROMCU</name>
<feature type="disulfide bond" evidence="1">
    <location>
        <begin position="208"/>
        <end position="242"/>
    </location>
</feature>
<dbReference type="AlphaFoldDB" id="A0A915IIQ7"/>
<dbReference type="WBParaSite" id="nRc.2.0.1.t13699-RA">
    <property type="protein sequence ID" value="nRc.2.0.1.t13699-RA"/>
    <property type="gene ID" value="nRc.2.0.1.g13699"/>
</dbReference>
<evidence type="ECO:0000313" key="4">
    <source>
        <dbReference type="Proteomes" id="UP000887565"/>
    </source>
</evidence>
<sequence>MTLSLSVLEDFKPAGGLKAKDQILALKRSSKDGKHSWEAIWASTTLSTTTTTTTTTISTAKAPLETMTQSSTTKPTTKSATTRTRATTTPTTTTTTVMTTTTATTTTPTTSVATSATTKGKTASTTTTDYYSPAIAPTPRPRTVQPPSESLPDPETTTNVGNRKFEGETTAQWETTQLLRKPKAIVMPSSLNFVAVDQPPAVDEQEGCKNYDEDCDYWAFENECEVNPTWMHRFCALACNKC</sequence>
<feature type="compositionally biased region" description="Low complexity" evidence="2">
    <location>
        <begin position="113"/>
        <end position="128"/>
    </location>
</feature>
<accession>A0A915IIQ7</accession>